<feature type="compositionally biased region" description="Polar residues" evidence="1">
    <location>
        <begin position="54"/>
        <end position="70"/>
    </location>
</feature>
<dbReference type="Proteomes" id="UP001292094">
    <property type="component" value="Unassembled WGS sequence"/>
</dbReference>
<feature type="compositionally biased region" description="Basic and acidic residues" evidence="1">
    <location>
        <begin position="92"/>
        <end position="153"/>
    </location>
</feature>
<keyword evidence="2" id="KW-0812">Transmembrane</keyword>
<comment type="caution">
    <text evidence="3">The sequence shown here is derived from an EMBL/GenBank/DDBJ whole genome shotgun (WGS) entry which is preliminary data.</text>
</comment>
<evidence type="ECO:0000313" key="4">
    <source>
        <dbReference type="Proteomes" id="UP001292094"/>
    </source>
</evidence>
<dbReference type="EMBL" id="JAWZYT010001217">
    <property type="protein sequence ID" value="KAK4314543.1"/>
    <property type="molecule type" value="Genomic_DNA"/>
</dbReference>
<feature type="compositionally biased region" description="Polar residues" evidence="1">
    <location>
        <begin position="171"/>
        <end position="183"/>
    </location>
</feature>
<protein>
    <submittedName>
        <fullName evidence="3">Uncharacterized protein</fullName>
    </submittedName>
</protein>
<evidence type="ECO:0000256" key="2">
    <source>
        <dbReference type="SAM" id="Phobius"/>
    </source>
</evidence>
<gene>
    <name evidence="3" type="ORF">Pmani_014164</name>
</gene>
<keyword evidence="2" id="KW-1133">Transmembrane helix</keyword>
<feature type="compositionally biased region" description="Gly residues" evidence="1">
    <location>
        <begin position="80"/>
        <end position="91"/>
    </location>
</feature>
<organism evidence="3 4">
    <name type="scientific">Petrolisthes manimaculis</name>
    <dbReference type="NCBI Taxonomy" id="1843537"/>
    <lineage>
        <taxon>Eukaryota</taxon>
        <taxon>Metazoa</taxon>
        <taxon>Ecdysozoa</taxon>
        <taxon>Arthropoda</taxon>
        <taxon>Crustacea</taxon>
        <taxon>Multicrustacea</taxon>
        <taxon>Malacostraca</taxon>
        <taxon>Eumalacostraca</taxon>
        <taxon>Eucarida</taxon>
        <taxon>Decapoda</taxon>
        <taxon>Pleocyemata</taxon>
        <taxon>Anomura</taxon>
        <taxon>Galatheoidea</taxon>
        <taxon>Porcellanidae</taxon>
        <taxon>Petrolisthes</taxon>
    </lineage>
</organism>
<feature type="transmembrane region" description="Helical" evidence="2">
    <location>
        <begin position="6"/>
        <end position="32"/>
    </location>
</feature>
<proteinExistence type="predicted"/>
<keyword evidence="2" id="KW-0472">Membrane</keyword>
<feature type="region of interest" description="Disordered" evidence="1">
    <location>
        <begin position="54"/>
        <end position="188"/>
    </location>
</feature>
<name>A0AAE1PUR2_9EUCA</name>
<feature type="non-terminal residue" evidence="3">
    <location>
        <position position="1"/>
    </location>
</feature>
<evidence type="ECO:0000313" key="3">
    <source>
        <dbReference type="EMBL" id="KAK4314543.1"/>
    </source>
</evidence>
<feature type="region of interest" description="Disordered" evidence="1">
    <location>
        <begin position="200"/>
        <end position="240"/>
    </location>
</feature>
<sequence>PDLEVGGVMVGVMVGVSFVSAIVGAAVMVVLLQCRKFRILPSGTDSCPGLLRSTWTKGSGNDTGGVNTNPAADDDMVVVGEGGLTGGGLGGRDGEVGEKKGGGGKGRGDREVGGKGDKKDKKVEEKGRGWRRGDREVGGKRDKQKGGKQEKEGWSILLWGRRGSSQERTLRPTSSQGSENSYTDEPYVNADTTTAVYAELDSSPSSSSGVHLGFPNAHSPSLGIPPHHLHDRHSCSSSGSQQHNRYFVNCPSSSSCVSSGTPHQHHDQYSCPSSGTQHHLRYALNSPLSGTQHHDRYSCSSSGTQHHDQYSCSLDTPHHQHARYSLNCSPSSGILSDTHARYSLNTYSEITTPDQALPSSLRYLNTYSEVNTPDQAIPTSLRTLNTPIQSIPIRSLNTHSDTADQAHPSALQTLNTYPDTSCTLKNTHSDTPDATLRSLTTAYPDTPDQSLPFPRREYYSYDNTGYHPYHYNYYPLNSCPTLPHNPKILIPCPLTPCPTLPPPL</sequence>
<reference evidence="3" key="1">
    <citation type="submission" date="2023-11" db="EMBL/GenBank/DDBJ databases">
        <title>Genome assemblies of two species of porcelain crab, Petrolisthes cinctipes and Petrolisthes manimaculis (Anomura: Porcellanidae).</title>
        <authorList>
            <person name="Angst P."/>
        </authorList>
    </citation>
    <scope>NUCLEOTIDE SEQUENCE</scope>
    <source>
        <strain evidence="3">PB745_02</strain>
        <tissue evidence="3">Gill</tissue>
    </source>
</reference>
<dbReference type="AlphaFoldDB" id="A0AAE1PUR2"/>
<accession>A0AAE1PUR2</accession>
<evidence type="ECO:0000256" key="1">
    <source>
        <dbReference type="SAM" id="MobiDB-lite"/>
    </source>
</evidence>
<keyword evidence="4" id="KW-1185">Reference proteome</keyword>